<feature type="domain" description="ShKT" evidence="4">
    <location>
        <begin position="290"/>
        <end position="317"/>
    </location>
</feature>
<protein>
    <recommendedName>
        <fullName evidence="4">ShKT domain-containing protein</fullName>
    </recommendedName>
</protein>
<name>A0AAD8BIG4_BIOPF</name>
<dbReference type="InterPro" id="IPR003582">
    <property type="entry name" value="ShKT_dom"/>
</dbReference>
<reference evidence="5" key="1">
    <citation type="journal article" date="2023" name="PLoS Negl. Trop. Dis.">
        <title>A genome sequence for Biomphalaria pfeifferi, the major vector snail for the human-infecting parasite Schistosoma mansoni.</title>
        <authorList>
            <person name="Bu L."/>
            <person name="Lu L."/>
            <person name="Laidemitt M.R."/>
            <person name="Zhang S.M."/>
            <person name="Mutuku M."/>
            <person name="Mkoji G."/>
            <person name="Steinauer M."/>
            <person name="Loker E.S."/>
        </authorList>
    </citation>
    <scope>NUCLEOTIDE SEQUENCE</scope>
    <source>
        <strain evidence="5">KasaAsao</strain>
    </source>
</reference>
<gene>
    <name evidence="5" type="ORF">Bpfe_016372</name>
</gene>
<dbReference type="PROSITE" id="PS51670">
    <property type="entry name" value="SHKT"/>
    <property type="match status" value="1"/>
</dbReference>
<dbReference type="Proteomes" id="UP001233172">
    <property type="component" value="Unassembled WGS sequence"/>
</dbReference>
<sequence length="696" mass="78484">MDDFVTLASVLLLAALSISPATSCDFPKVLQIKNDDMPWYSHIRSNGSRGTEYYFRHNVMEIHYKDGGKAPLRWKCTLTFHDKLLLKREDHLINSYYKCAKFLFRSRSVVQVLWSHEAKVFDLALCDDKNLTLDTWPLVRFSTLGSDYTPCPFSGGYDMDIEDSQLGENGCNRMLRPMRMESECLGGEGVTFDFLSSNCLPDVKMFVKQKTTCVTNWKDHKNHYVILKRDGDENLWCLAMPSHQKDPSKVTAYLFADLSCRADADRSVSIRKELKLLTLSLHKRVFPSLCEDEYDKCSQVECKSYLKHECQKSCGLCSPLSAPVQCNYPEIFKGTWFLKSPENIKRIEITDSNLSIENVGNFQCVSFPDSLSSVSTNMYTTISLYSNGCRPRYTCLKLSTLGPSVLRYSLSQSYAWPALEKDFGSNICNEDRFMADPLPIDDMYRSYEGAGKPVVSLQPPPKQINCNLTWVHTVSATLPEGYVCMGSIFQACEDPTKLRVEFNSCATLVPTTTDYVCIGDFEGHYWERILLVQNLNDPSDTLCFVFSKIYPIEAYSFVASQCDKKSFSFGRSGIRKPLLKLQYRHEPEPCKSVPAVHDADSHATTTPVPSEENLRDGNHFHHANSSGSHNPSPILGTGSQHGQHEPVKAGEYNDDPTTQIDGAPHRAIQDYSAATTTRCDFILMTLLTSSLVLLVT</sequence>
<feature type="region of interest" description="Disordered" evidence="2">
    <location>
        <begin position="591"/>
        <end position="661"/>
    </location>
</feature>
<evidence type="ECO:0000256" key="1">
    <source>
        <dbReference type="PROSITE-ProRule" id="PRU01005"/>
    </source>
</evidence>
<organism evidence="5 6">
    <name type="scientific">Biomphalaria pfeifferi</name>
    <name type="common">Bloodfluke planorb</name>
    <name type="synonym">Freshwater snail</name>
    <dbReference type="NCBI Taxonomy" id="112525"/>
    <lineage>
        <taxon>Eukaryota</taxon>
        <taxon>Metazoa</taxon>
        <taxon>Spiralia</taxon>
        <taxon>Lophotrochozoa</taxon>
        <taxon>Mollusca</taxon>
        <taxon>Gastropoda</taxon>
        <taxon>Heterobranchia</taxon>
        <taxon>Euthyneura</taxon>
        <taxon>Panpulmonata</taxon>
        <taxon>Hygrophila</taxon>
        <taxon>Lymnaeoidea</taxon>
        <taxon>Planorbidae</taxon>
        <taxon>Biomphalaria</taxon>
    </lineage>
</organism>
<dbReference type="InterPro" id="IPR055470">
    <property type="entry name" value="DUF7042"/>
</dbReference>
<evidence type="ECO:0000256" key="2">
    <source>
        <dbReference type="SAM" id="MobiDB-lite"/>
    </source>
</evidence>
<dbReference type="PANTHER" id="PTHR22255">
    <property type="entry name" value="LP06548P"/>
    <property type="match status" value="1"/>
</dbReference>
<comment type="caution">
    <text evidence="1">Lacks conserved residue(s) required for the propagation of feature annotation.</text>
</comment>
<evidence type="ECO:0000256" key="3">
    <source>
        <dbReference type="SAM" id="SignalP"/>
    </source>
</evidence>
<keyword evidence="6" id="KW-1185">Reference proteome</keyword>
<feature type="signal peptide" evidence="3">
    <location>
        <begin position="1"/>
        <end position="23"/>
    </location>
</feature>
<evidence type="ECO:0000313" key="5">
    <source>
        <dbReference type="EMBL" id="KAK0054105.1"/>
    </source>
</evidence>
<comment type="caution">
    <text evidence="5">The sequence shown here is derived from an EMBL/GenBank/DDBJ whole genome shotgun (WGS) entry which is preliminary data.</text>
</comment>
<feature type="compositionally biased region" description="Polar residues" evidence="2">
    <location>
        <begin position="623"/>
        <end position="641"/>
    </location>
</feature>
<proteinExistence type="predicted"/>
<dbReference type="AlphaFoldDB" id="A0AAD8BIG4"/>
<accession>A0AAD8BIG4</accession>
<dbReference type="Pfam" id="PF23069">
    <property type="entry name" value="DUF7042"/>
    <property type="match status" value="1"/>
</dbReference>
<evidence type="ECO:0000313" key="6">
    <source>
        <dbReference type="Proteomes" id="UP001233172"/>
    </source>
</evidence>
<reference evidence="5" key="2">
    <citation type="submission" date="2023-04" db="EMBL/GenBank/DDBJ databases">
        <authorList>
            <person name="Bu L."/>
            <person name="Lu L."/>
            <person name="Laidemitt M.R."/>
            <person name="Zhang S.M."/>
            <person name="Mutuku M."/>
            <person name="Mkoji G."/>
            <person name="Steinauer M."/>
            <person name="Loker E.S."/>
        </authorList>
    </citation>
    <scope>NUCLEOTIDE SEQUENCE</scope>
    <source>
        <strain evidence="5">KasaAsao</strain>
        <tissue evidence="5">Whole Snail</tissue>
    </source>
</reference>
<dbReference type="EMBL" id="JASAOG010000080">
    <property type="protein sequence ID" value="KAK0054105.1"/>
    <property type="molecule type" value="Genomic_DNA"/>
</dbReference>
<evidence type="ECO:0000259" key="4">
    <source>
        <dbReference type="PROSITE" id="PS51670"/>
    </source>
</evidence>
<dbReference type="PANTHER" id="PTHR22255:SF9">
    <property type="entry name" value="LP06548P"/>
    <property type="match status" value="1"/>
</dbReference>
<feature type="chain" id="PRO_5042196071" description="ShKT domain-containing protein" evidence="3">
    <location>
        <begin position="24"/>
        <end position="696"/>
    </location>
</feature>
<keyword evidence="3" id="KW-0732">Signal</keyword>